<dbReference type="GeneID" id="39583889"/>
<dbReference type="EMBL" id="ML119051">
    <property type="protein sequence ID" value="ROT41994.1"/>
    <property type="molecule type" value="Genomic_DNA"/>
</dbReference>
<reference evidence="2 3" key="1">
    <citation type="journal article" date="2018" name="Mol. Ecol.">
        <title>The obligate alkalophilic soda-lake fungus Sodiomyces alkalinus has shifted to a protein diet.</title>
        <authorList>
            <person name="Grum-Grzhimaylo A.A."/>
            <person name="Falkoski D.L."/>
            <person name="van den Heuvel J."/>
            <person name="Valero-Jimenez C.A."/>
            <person name="Min B."/>
            <person name="Choi I.G."/>
            <person name="Lipzen A."/>
            <person name="Daum C.G."/>
            <person name="Aanen D.K."/>
            <person name="Tsang A."/>
            <person name="Henrissat B."/>
            <person name="Bilanenko E.N."/>
            <person name="de Vries R.P."/>
            <person name="van Kan J.A.L."/>
            <person name="Grigoriev I.V."/>
            <person name="Debets A.J.M."/>
        </authorList>
    </citation>
    <scope>NUCLEOTIDE SEQUENCE [LARGE SCALE GENOMIC DNA]</scope>
    <source>
        <strain evidence="2 3">F11</strain>
    </source>
</reference>
<protein>
    <submittedName>
        <fullName evidence="2">Uncharacterized protein</fullName>
    </submittedName>
</protein>
<dbReference type="RefSeq" id="XP_028469800.1">
    <property type="nucleotide sequence ID" value="XM_028615412.1"/>
</dbReference>
<evidence type="ECO:0000256" key="1">
    <source>
        <dbReference type="SAM" id="MobiDB-lite"/>
    </source>
</evidence>
<feature type="region of interest" description="Disordered" evidence="1">
    <location>
        <begin position="1"/>
        <end position="20"/>
    </location>
</feature>
<sequence>MNPRFGRDSGPPPPLGPPGQASVPQAYIPYGYSHYVSPLGYPLSYQSAWGVPTIYAGAGQNVIPLQPNGVNNAYARTPTNQPASGGTMPASQMINSTGGAGCEPGYNYFFPPEHTKIHVFKTATPPWQLPAHTAIEFHACHVPVSARVQDILKGFGATGPSARKNKCYEITQGGNGRWYKGLCFGADDKDMMKKAIKDVGWDASRTGLPGEKPVVCLWLTKDG</sequence>
<proteinExistence type="predicted"/>
<name>A0A3N2Q5E3_SODAK</name>
<organism evidence="2 3">
    <name type="scientific">Sodiomyces alkalinus (strain CBS 110278 / VKM F-3762 / F11)</name>
    <name type="common">Alkaliphilic filamentous fungus</name>
    <dbReference type="NCBI Taxonomy" id="1314773"/>
    <lineage>
        <taxon>Eukaryota</taxon>
        <taxon>Fungi</taxon>
        <taxon>Dikarya</taxon>
        <taxon>Ascomycota</taxon>
        <taxon>Pezizomycotina</taxon>
        <taxon>Sordariomycetes</taxon>
        <taxon>Hypocreomycetidae</taxon>
        <taxon>Glomerellales</taxon>
        <taxon>Plectosphaerellaceae</taxon>
        <taxon>Sodiomyces</taxon>
    </lineage>
</organism>
<dbReference type="OrthoDB" id="10057496at2759"/>
<keyword evidence="3" id="KW-1185">Reference proteome</keyword>
<dbReference type="AlphaFoldDB" id="A0A3N2Q5E3"/>
<dbReference type="Proteomes" id="UP000272025">
    <property type="component" value="Unassembled WGS sequence"/>
</dbReference>
<gene>
    <name evidence="2" type="ORF">SODALDRAFT_4920</name>
</gene>
<evidence type="ECO:0000313" key="3">
    <source>
        <dbReference type="Proteomes" id="UP000272025"/>
    </source>
</evidence>
<accession>A0A3N2Q5E3</accession>
<evidence type="ECO:0000313" key="2">
    <source>
        <dbReference type="EMBL" id="ROT41994.1"/>
    </source>
</evidence>